<dbReference type="SUPFAM" id="SSF52540">
    <property type="entry name" value="P-loop containing nucleoside triphosphate hydrolases"/>
    <property type="match status" value="1"/>
</dbReference>
<evidence type="ECO:0000256" key="7">
    <source>
        <dbReference type="SAM" id="Phobius"/>
    </source>
</evidence>
<keyword evidence="5 7" id="KW-1133">Transmembrane helix</keyword>
<comment type="subcellular location">
    <subcellularLocation>
        <location evidence="1">Cell membrane</location>
        <topology evidence="1">Multi-pass membrane protein</topology>
    </subcellularLocation>
</comment>
<dbReference type="PANTHER" id="PTHR43394:SF1">
    <property type="entry name" value="ATP-BINDING CASSETTE SUB-FAMILY B MEMBER 10, MITOCHONDRIAL"/>
    <property type="match status" value="1"/>
</dbReference>
<keyword evidence="3" id="KW-0547">Nucleotide-binding</keyword>
<dbReference type="Gene3D" id="3.40.50.300">
    <property type="entry name" value="P-loop containing nucleotide triphosphate hydrolases"/>
    <property type="match status" value="1"/>
</dbReference>
<feature type="domain" description="ABC transporter" evidence="8">
    <location>
        <begin position="352"/>
        <end position="589"/>
    </location>
</feature>
<dbReference type="InterPro" id="IPR011527">
    <property type="entry name" value="ABC1_TM_dom"/>
</dbReference>
<dbReference type="PROSITE" id="PS50893">
    <property type="entry name" value="ABC_TRANSPORTER_2"/>
    <property type="match status" value="1"/>
</dbReference>
<feature type="transmembrane region" description="Helical" evidence="7">
    <location>
        <begin position="259"/>
        <end position="281"/>
    </location>
</feature>
<dbReference type="InterPro" id="IPR027417">
    <property type="entry name" value="P-loop_NTPase"/>
</dbReference>
<evidence type="ECO:0000259" key="8">
    <source>
        <dbReference type="PROSITE" id="PS50893"/>
    </source>
</evidence>
<evidence type="ECO:0000256" key="4">
    <source>
        <dbReference type="ARBA" id="ARBA00022840"/>
    </source>
</evidence>
<evidence type="ECO:0000256" key="3">
    <source>
        <dbReference type="ARBA" id="ARBA00022741"/>
    </source>
</evidence>
<evidence type="ECO:0000313" key="11">
    <source>
        <dbReference type="Proteomes" id="UP001162741"/>
    </source>
</evidence>
<keyword evidence="2 7" id="KW-0812">Transmembrane</keyword>
<keyword evidence="4 10" id="KW-0067">ATP-binding</keyword>
<dbReference type="RefSeq" id="WP_264280380.1">
    <property type="nucleotide sequence ID" value="NZ_CP107006.1"/>
</dbReference>
<dbReference type="CDD" id="cd07346">
    <property type="entry name" value="ABC_6TM_exporters"/>
    <property type="match status" value="1"/>
</dbReference>
<dbReference type="Gene3D" id="1.20.1560.10">
    <property type="entry name" value="ABC transporter type 1, transmembrane domain"/>
    <property type="match status" value="1"/>
</dbReference>
<gene>
    <name evidence="10" type="ORF">MKQ68_18315</name>
</gene>
<keyword evidence="11" id="KW-1185">Reference proteome</keyword>
<protein>
    <submittedName>
        <fullName evidence="10">ABC transporter ATP-binding protein/permease</fullName>
    </submittedName>
</protein>
<dbReference type="Pfam" id="PF00005">
    <property type="entry name" value="ABC_tran"/>
    <property type="match status" value="1"/>
</dbReference>
<feature type="transmembrane region" description="Helical" evidence="7">
    <location>
        <begin position="173"/>
        <end position="191"/>
    </location>
</feature>
<dbReference type="Pfam" id="PF00664">
    <property type="entry name" value="ABC_membrane"/>
    <property type="match status" value="1"/>
</dbReference>
<evidence type="ECO:0000256" key="1">
    <source>
        <dbReference type="ARBA" id="ARBA00004651"/>
    </source>
</evidence>
<evidence type="ECO:0000259" key="9">
    <source>
        <dbReference type="PROSITE" id="PS50929"/>
    </source>
</evidence>
<dbReference type="InterPro" id="IPR036640">
    <property type="entry name" value="ABC1_TM_sf"/>
</dbReference>
<evidence type="ECO:0000256" key="6">
    <source>
        <dbReference type="ARBA" id="ARBA00023136"/>
    </source>
</evidence>
<dbReference type="PROSITE" id="PS50929">
    <property type="entry name" value="ABC_TM1F"/>
    <property type="match status" value="1"/>
</dbReference>
<dbReference type="SUPFAM" id="SSF90123">
    <property type="entry name" value="ABC transporter transmembrane region"/>
    <property type="match status" value="1"/>
</dbReference>
<keyword evidence="6 7" id="KW-0472">Membrane</keyword>
<dbReference type="InterPro" id="IPR017871">
    <property type="entry name" value="ABC_transporter-like_CS"/>
</dbReference>
<organism evidence="10 11">
    <name type="scientific">Chitinophaga horti</name>
    <dbReference type="NCBI Taxonomy" id="2920382"/>
    <lineage>
        <taxon>Bacteria</taxon>
        <taxon>Pseudomonadati</taxon>
        <taxon>Bacteroidota</taxon>
        <taxon>Chitinophagia</taxon>
        <taxon>Chitinophagales</taxon>
        <taxon>Chitinophagaceae</taxon>
        <taxon>Chitinophaga</taxon>
    </lineage>
</organism>
<feature type="transmembrane region" description="Helical" evidence="7">
    <location>
        <begin position="66"/>
        <end position="84"/>
    </location>
</feature>
<dbReference type="PANTHER" id="PTHR43394">
    <property type="entry name" value="ATP-DEPENDENT PERMEASE MDL1, MITOCHONDRIAL"/>
    <property type="match status" value="1"/>
</dbReference>
<reference evidence="10" key="1">
    <citation type="submission" date="2022-10" db="EMBL/GenBank/DDBJ databases">
        <title>Chitinophaga sp. nov., isolated from soil.</title>
        <authorList>
            <person name="Jeon C.O."/>
        </authorList>
    </citation>
    <scope>NUCLEOTIDE SEQUENCE</scope>
    <source>
        <strain evidence="10">R8</strain>
    </source>
</reference>
<dbReference type="EMBL" id="CP107006">
    <property type="protein sequence ID" value="UYQ92044.1"/>
    <property type="molecule type" value="Genomic_DNA"/>
</dbReference>
<evidence type="ECO:0000256" key="5">
    <source>
        <dbReference type="ARBA" id="ARBA00022989"/>
    </source>
</evidence>
<accession>A0ABY6IXC4</accession>
<feature type="domain" description="ABC transmembrane type-1" evidence="9">
    <location>
        <begin position="16"/>
        <end position="320"/>
    </location>
</feature>
<dbReference type="PROSITE" id="PS00211">
    <property type="entry name" value="ABC_TRANSPORTER_1"/>
    <property type="match status" value="1"/>
</dbReference>
<dbReference type="SMART" id="SM00382">
    <property type="entry name" value="AAA"/>
    <property type="match status" value="1"/>
</dbReference>
<dbReference type="InterPro" id="IPR003593">
    <property type="entry name" value="AAA+_ATPase"/>
</dbReference>
<dbReference type="InterPro" id="IPR003439">
    <property type="entry name" value="ABC_transporter-like_ATP-bd"/>
</dbReference>
<evidence type="ECO:0000313" key="10">
    <source>
        <dbReference type="EMBL" id="UYQ92044.1"/>
    </source>
</evidence>
<dbReference type="Proteomes" id="UP001162741">
    <property type="component" value="Chromosome"/>
</dbReference>
<dbReference type="InterPro" id="IPR039421">
    <property type="entry name" value="Type_1_exporter"/>
</dbReference>
<dbReference type="GO" id="GO:0005524">
    <property type="term" value="F:ATP binding"/>
    <property type="evidence" value="ECO:0007669"/>
    <property type="project" value="UniProtKB-KW"/>
</dbReference>
<sequence>MRLLLSYLKNYKWLIVLALLLATINQVFSLLDPYIFGKIVDRFASHPTTESPAGVVPEVPRSKYDYLIGIGLLLLASIGVAMVSRIAKAFQDYFVNVIIQKFGAKVYTDGLRHSLRLPYQQFEDQRSGETLAVLQKVRLDSEKFITMFINVLFTSLVGVVFVMIYAFTVHWTLVPVYFIGSFLLAMVISFLSRKIKTIQKTIVKETTMLAGATTESLRNIELVKSLGLTHQEIRRLNSTTMKILMLELKKVRSVRSINFVQGTFVNLLRSAILFLLLYMLYGPPGAATASLGQLFTLQLYSFFIFGPMQELGNIILAYRETQVSLANFEKILATPVEVTPSDPVRLSAIDELSFKNVGFQHLTAKTKALDNISFTVNTGETIAFVGPSGSGKTTLVKLLVGLYRPMEGRILYNNIDTDQIDIEELRHQIGFVTQDTQLFSGTIKENMLFVNPRATDEQIMDALTKASAFSLLARAENGIDTVIGEGGIKISGGEKQRLSIARALLRHPRLLVFDEATSALDSLTEEQITQTVRNVTSSKEHITVMIAHRLSTIMHADRIYVLEKGRITETGDHYTLLAEKGLYYAMWRQQIGEKKDDAVAEVK</sequence>
<proteinExistence type="predicted"/>
<name>A0ABY6IXC4_9BACT</name>
<evidence type="ECO:0000256" key="2">
    <source>
        <dbReference type="ARBA" id="ARBA00022692"/>
    </source>
</evidence>
<feature type="transmembrane region" description="Helical" evidence="7">
    <location>
        <begin position="144"/>
        <end position="167"/>
    </location>
</feature>